<dbReference type="PROSITE" id="PS00139">
    <property type="entry name" value="THIOL_PROTEASE_CYS"/>
    <property type="match status" value="1"/>
</dbReference>
<evidence type="ECO:0000256" key="3">
    <source>
        <dbReference type="ARBA" id="ARBA00022729"/>
    </source>
</evidence>
<evidence type="ECO:0000256" key="2">
    <source>
        <dbReference type="ARBA" id="ARBA00022670"/>
    </source>
</evidence>
<dbReference type="PROSITE" id="PS00639">
    <property type="entry name" value="THIOL_PROTEASE_HIS"/>
    <property type="match status" value="1"/>
</dbReference>
<keyword evidence="3" id="KW-0732">Signal</keyword>
<dbReference type="GO" id="GO:0006508">
    <property type="term" value="P:proteolysis"/>
    <property type="evidence" value="ECO:0007669"/>
    <property type="project" value="UniProtKB-KW"/>
</dbReference>
<evidence type="ECO:0000313" key="11">
    <source>
        <dbReference type="EMBL" id="KGB41272.1"/>
    </source>
</evidence>
<dbReference type="Pfam" id="PF00112">
    <property type="entry name" value="Peptidase_C1"/>
    <property type="match status" value="1"/>
</dbReference>
<evidence type="ECO:0000256" key="8">
    <source>
        <dbReference type="ARBA" id="ARBA00055576"/>
    </source>
</evidence>
<dbReference type="InterPro" id="IPR013128">
    <property type="entry name" value="Peptidase_C1A"/>
</dbReference>
<dbReference type="EMBL" id="KL251796">
    <property type="protein sequence ID" value="KGB41272.1"/>
    <property type="molecule type" value="Genomic_DNA"/>
</dbReference>
<proteinExistence type="inferred from homology"/>
<dbReference type="Pfam" id="PF08127">
    <property type="entry name" value="Propeptide_C1"/>
    <property type="match status" value="1"/>
</dbReference>
<gene>
    <name evidence="11" type="ORF">MS3_09778</name>
</gene>
<feature type="domain" description="Peptidase C1A papain C-terminal" evidence="10">
    <location>
        <begin position="100"/>
        <end position="349"/>
    </location>
</feature>
<evidence type="ECO:0000256" key="5">
    <source>
        <dbReference type="ARBA" id="ARBA00022807"/>
    </source>
</evidence>
<keyword evidence="2" id="KW-0645">Protease</keyword>
<comment type="function">
    <text evidence="8">Thiol protease. Has a role as a digestive enzyme.</text>
</comment>
<evidence type="ECO:0000256" key="7">
    <source>
        <dbReference type="ARBA" id="ARBA00023157"/>
    </source>
</evidence>
<dbReference type="CDD" id="cd02620">
    <property type="entry name" value="Peptidase_C1A_CathepsinB"/>
    <property type="match status" value="1"/>
</dbReference>
<accession>A0A095A383</accession>
<sequence length="351" mass="39863">SKKYIHKSSLVMLTSVLCIASLITLLDAHISIKKERFEPLSDDIISYINQHPNAEWKAEKSNRFHSLDDARILMGARREESELRKKRRPTVDHNDLNVEIPSSFDSRMKWPRCKSIATIRDQSRCGSCWAFGAVEAMSDRTCIQSRGRQSVELSAVDLMSCCSDCGFGCDGGFLGHAWDYWVKEGIVTGSSKENHTGCQPYPFPKCEHHAKGKYPACGKKIYKTPRCKQTCQKSYKIPYAQDKHRGKLSYNVADNELSIQKEIMKYGPVEAAFTVYEDFLNYKSGIYEHITGEPVGGHAIRIIGWGVEKNTPYWLIANSWNEDWGENGYFRILRGHDECGIESEVTAGRIN</sequence>
<dbReference type="SUPFAM" id="SSF54001">
    <property type="entry name" value="Cysteine proteinases"/>
    <property type="match status" value="1"/>
</dbReference>
<dbReference type="InterPro" id="IPR025661">
    <property type="entry name" value="Pept_asp_AS"/>
</dbReference>
<dbReference type="PROSITE" id="PS00640">
    <property type="entry name" value="THIOL_PROTEASE_ASN"/>
    <property type="match status" value="1"/>
</dbReference>
<name>A0A095A383_SCHHA</name>
<evidence type="ECO:0000256" key="1">
    <source>
        <dbReference type="ARBA" id="ARBA00008455"/>
    </source>
</evidence>
<organism evidence="11">
    <name type="scientific">Schistosoma haematobium</name>
    <name type="common">Blood fluke</name>
    <dbReference type="NCBI Taxonomy" id="6185"/>
    <lineage>
        <taxon>Eukaryota</taxon>
        <taxon>Metazoa</taxon>
        <taxon>Spiralia</taxon>
        <taxon>Lophotrochozoa</taxon>
        <taxon>Platyhelminthes</taxon>
        <taxon>Trematoda</taxon>
        <taxon>Digenea</taxon>
        <taxon>Strigeidida</taxon>
        <taxon>Schistosomatoidea</taxon>
        <taxon>Schistosomatidae</taxon>
        <taxon>Schistosoma</taxon>
    </lineage>
</organism>
<dbReference type="AlphaFoldDB" id="A0A095A383"/>
<keyword evidence="5" id="KW-0788">Thiol protease</keyword>
<dbReference type="InterPro" id="IPR000169">
    <property type="entry name" value="Pept_cys_AS"/>
</dbReference>
<keyword evidence="6" id="KW-0865">Zymogen</keyword>
<reference evidence="11" key="1">
    <citation type="journal article" date="2012" name="Nat. Genet.">
        <title>Whole-genome sequence of Schistosoma haematobium.</title>
        <authorList>
            <person name="Young N.D."/>
            <person name="Jex A.R."/>
            <person name="Li B."/>
            <person name="Liu S."/>
            <person name="Yang L."/>
            <person name="Xiong Z."/>
            <person name="Li Y."/>
            <person name="Cantacessi C."/>
            <person name="Hall R.S."/>
            <person name="Xu X."/>
            <person name="Chen F."/>
            <person name="Wu X."/>
            <person name="Zerlotini A."/>
            <person name="Oliveira G."/>
            <person name="Hofmann A."/>
            <person name="Zhang G."/>
            <person name="Fang X."/>
            <person name="Kang Y."/>
            <person name="Campbell B.E."/>
            <person name="Loukas A."/>
            <person name="Ranganathan S."/>
            <person name="Rollinson D."/>
            <person name="Rinaldi G."/>
            <person name="Brindley P.J."/>
            <person name="Yang H."/>
            <person name="Wang J."/>
            <person name="Wang J."/>
            <person name="Gasser R.B."/>
        </authorList>
    </citation>
    <scope>NUCLEOTIDE SEQUENCE [LARGE SCALE GENOMIC DNA]</scope>
</reference>
<comment type="similarity">
    <text evidence="1">Belongs to the peptidase C1 family.</text>
</comment>
<protein>
    <recommendedName>
        <fullName evidence="9">Cathepsin B-like cysteine proteinase</fullName>
    </recommendedName>
</protein>
<dbReference type="RefSeq" id="XP_012801037.3">
    <property type="nucleotide sequence ID" value="XM_012945583.3"/>
</dbReference>
<dbReference type="InterPro" id="IPR012599">
    <property type="entry name" value="Propeptide_C1A"/>
</dbReference>
<dbReference type="InterPro" id="IPR025660">
    <property type="entry name" value="Pept_his_AS"/>
</dbReference>
<dbReference type="STRING" id="6185.A0A095A383"/>
<keyword evidence="4" id="KW-0378">Hydrolase</keyword>
<dbReference type="MEROPS" id="C01.062"/>
<evidence type="ECO:0000256" key="6">
    <source>
        <dbReference type="ARBA" id="ARBA00023145"/>
    </source>
</evidence>
<feature type="non-terminal residue" evidence="11">
    <location>
        <position position="1"/>
    </location>
</feature>
<dbReference type="PANTHER" id="PTHR12411">
    <property type="entry name" value="CYSTEINE PROTEASE FAMILY C1-RELATED"/>
    <property type="match status" value="1"/>
</dbReference>
<dbReference type="Gene3D" id="3.90.70.10">
    <property type="entry name" value="Cysteine proteinases"/>
    <property type="match status" value="1"/>
</dbReference>
<dbReference type="GO" id="GO:0004197">
    <property type="term" value="F:cysteine-type endopeptidase activity"/>
    <property type="evidence" value="ECO:0007669"/>
    <property type="project" value="InterPro"/>
</dbReference>
<evidence type="ECO:0000259" key="10">
    <source>
        <dbReference type="SMART" id="SM00645"/>
    </source>
</evidence>
<dbReference type="InterPro" id="IPR038765">
    <property type="entry name" value="Papain-like_cys_pep_sf"/>
</dbReference>
<dbReference type="FunFam" id="3.90.70.10:FF:000031">
    <property type="entry name" value="Cathepsin B"/>
    <property type="match status" value="1"/>
</dbReference>
<dbReference type="PRINTS" id="PR00705">
    <property type="entry name" value="PAPAIN"/>
</dbReference>
<dbReference type="InterPro" id="IPR000668">
    <property type="entry name" value="Peptidase_C1A_C"/>
</dbReference>
<dbReference type="KEGG" id="shx:MS3_00010010"/>
<keyword evidence="7" id="KW-1015">Disulfide bond</keyword>
<evidence type="ECO:0000256" key="4">
    <source>
        <dbReference type="ARBA" id="ARBA00022801"/>
    </source>
</evidence>
<dbReference type="SMART" id="SM00645">
    <property type="entry name" value="Pept_C1"/>
    <property type="match status" value="1"/>
</dbReference>
<evidence type="ECO:0000256" key="9">
    <source>
        <dbReference type="ARBA" id="ARBA00073107"/>
    </source>
</evidence>